<dbReference type="InterPro" id="IPR050684">
    <property type="entry name" value="HTH-Siroheme_Decarb"/>
</dbReference>
<comment type="catalytic activity">
    <reaction evidence="7">
        <text>siroheme + 2 H(+) = 12,18-didecarboxysiroheme + 2 CO2</text>
        <dbReference type="Rhea" id="RHEA:19093"/>
        <dbReference type="ChEBI" id="CHEBI:15378"/>
        <dbReference type="ChEBI" id="CHEBI:16526"/>
        <dbReference type="ChEBI" id="CHEBI:60052"/>
        <dbReference type="ChEBI" id="CHEBI:140497"/>
        <dbReference type="EC" id="4.1.1.111"/>
    </reaction>
</comment>
<dbReference type="Pfam" id="PF17805">
    <property type="entry name" value="AsnC_trans_reg2"/>
    <property type="match status" value="1"/>
</dbReference>
<comment type="subunit">
    <text evidence="4">Probably forms a complex composed of NirD, NirL, NirG and NirH. All proteins are required for the total conversion of siroheme to didecarboxysiroheme.</text>
</comment>
<evidence type="ECO:0000256" key="6">
    <source>
        <dbReference type="ARBA" id="ARBA00045291"/>
    </source>
</evidence>
<keyword evidence="10" id="KW-0238">DNA-binding</keyword>
<evidence type="ECO:0000259" key="9">
    <source>
        <dbReference type="Pfam" id="PF22451"/>
    </source>
</evidence>
<evidence type="ECO:0000256" key="5">
    <source>
        <dbReference type="ARBA" id="ARBA00023471"/>
    </source>
</evidence>
<dbReference type="Pfam" id="PF22451">
    <property type="entry name" value="NirdL-like_HTH"/>
    <property type="match status" value="1"/>
</dbReference>
<dbReference type="AlphaFoldDB" id="A0A1I1N2V7"/>
<organism evidence="10 11">
    <name type="scientific">Pseudoalteromonas denitrificans DSM 6059</name>
    <dbReference type="NCBI Taxonomy" id="1123010"/>
    <lineage>
        <taxon>Bacteria</taxon>
        <taxon>Pseudomonadati</taxon>
        <taxon>Pseudomonadota</taxon>
        <taxon>Gammaproteobacteria</taxon>
        <taxon>Alteromonadales</taxon>
        <taxon>Pseudoalteromonadaceae</taxon>
        <taxon>Pseudoalteromonas</taxon>
    </lineage>
</organism>
<evidence type="ECO:0000256" key="2">
    <source>
        <dbReference type="ARBA" id="ARBA00023444"/>
    </source>
</evidence>
<evidence type="ECO:0000256" key="1">
    <source>
        <dbReference type="ARBA" id="ARBA00023239"/>
    </source>
</evidence>
<evidence type="ECO:0000259" key="8">
    <source>
        <dbReference type="Pfam" id="PF17805"/>
    </source>
</evidence>
<keyword evidence="1" id="KW-0456">Lyase</keyword>
<dbReference type="OrthoDB" id="9806536at2"/>
<proteinExistence type="inferred from homology"/>
<dbReference type="EMBL" id="FOLO01000021">
    <property type="protein sequence ID" value="SFC88120.1"/>
    <property type="molecule type" value="Genomic_DNA"/>
</dbReference>
<protein>
    <recommendedName>
        <fullName evidence="5">siroheme decarboxylase</fullName>
        <ecNumber evidence="5">4.1.1.111</ecNumber>
    </recommendedName>
</protein>
<keyword evidence="11" id="KW-1185">Reference proteome</keyword>
<comment type="pathway">
    <text evidence="2">Porphyrin-containing compound metabolism.</text>
</comment>
<reference evidence="10 11" key="1">
    <citation type="submission" date="2016-10" db="EMBL/GenBank/DDBJ databases">
        <authorList>
            <person name="de Groot N.N."/>
        </authorList>
    </citation>
    <scope>NUCLEOTIDE SEQUENCE [LARGE SCALE GENOMIC DNA]</scope>
    <source>
        <strain evidence="10 11">DSM 6059</strain>
    </source>
</reference>
<gene>
    <name evidence="10" type="ORF">SAMN02745724_02798</name>
</gene>
<dbReference type="PANTHER" id="PTHR43413:SF1">
    <property type="entry name" value="SIROHEME DECARBOXYLASE NIRL SUBUNIT"/>
    <property type="match status" value="1"/>
</dbReference>
<comment type="similarity">
    <text evidence="3">Belongs to the Ahb/Nir family.</text>
</comment>
<name>A0A1I1N2V7_9GAMM</name>
<evidence type="ECO:0000256" key="7">
    <source>
        <dbReference type="ARBA" id="ARBA00048470"/>
    </source>
</evidence>
<feature type="domain" description="Siroheme decarboxylase AsnC-like ligand binding" evidence="8">
    <location>
        <begin position="71"/>
        <end position="145"/>
    </location>
</feature>
<evidence type="ECO:0000256" key="4">
    <source>
        <dbReference type="ARBA" id="ARBA00023465"/>
    </source>
</evidence>
<dbReference type="InterPro" id="IPR053953">
    <property type="entry name" value="NirdL-like_HTH"/>
</dbReference>
<dbReference type="Proteomes" id="UP000198862">
    <property type="component" value="Unassembled WGS sequence"/>
</dbReference>
<dbReference type="RefSeq" id="WP_091985008.1">
    <property type="nucleotide sequence ID" value="NZ_FOLO01000021.1"/>
</dbReference>
<evidence type="ECO:0000313" key="10">
    <source>
        <dbReference type="EMBL" id="SFC88120.1"/>
    </source>
</evidence>
<dbReference type="STRING" id="1123010.SAMN02745724_02798"/>
<dbReference type="Gene3D" id="1.10.10.2890">
    <property type="match status" value="1"/>
</dbReference>
<dbReference type="InterPro" id="IPR040523">
    <property type="entry name" value="AsnC_trans_reg2"/>
</dbReference>
<evidence type="ECO:0000313" key="11">
    <source>
        <dbReference type="Proteomes" id="UP000198862"/>
    </source>
</evidence>
<dbReference type="EC" id="4.1.1.111" evidence="5"/>
<comment type="function">
    <text evidence="6">Involved in heme d1 biosynthesis. Catalyzes the decarboxylation of siroheme into didecarboxysiroheme.</text>
</comment>
<accession>A0A1I1N2V7</accession>
<sequence length="162" mass="18478">MDISSVIASKLTQQLINAYQRGFPLCSRPFLQLANEFNTTEQTVIDCLNQLKQTGILSRLGPVFDHKRAGSSTLAAISVKENKIDEIANLVNEFEQVNHNYAREHKYNLWFVVTGANRIAVYQTIKEIEQATQHEVLVLPMEKSYYIDLSFDVSFNQHQKAS</sequence>
<feature type="domain" description="Siroheme decarboxylase NirL-like HTH" evidence="9">
    <location>
        <begin position="13"/>
        <end position="57"/>
    </location>
</feature>
<evidence type="ECO:0000256" key="3">
    <source>
        <dbReference type="ARBA" id="ARBA00023457"/>
    </source>
</evidence>
<dbReference type="PANTHER" id="PTHR43413">
    <property type="entry name" value="TRANSCRIPTIONAL REGULATOR, ASNC FAMILY"/>
    <property type="match status" value="1"/>
</dbReference>
<dbReference type="GO" id="GO:0003677">
    <property type="term" value="F:DNA binding"/>
    <property type="evidence" value="ECO:0007669"/>
    <property type="project" value="UniProtKB-KW"/>
</dbReference>
<dbReference type="Gene3D" id="3.30.70.3460">
    <property type="match status" value="1"/>
</dbReference>
<dbReference type="GO" id="GO:0016829">
    <property type="term" value="F:lyase activity"/>
    <property type="evidence" value="ECO:0007669"/>
    <property type="project" value="UniProtKB-KW"/>
</dbReference>